<dbReference type="InterPro" id="IPR001584">
    <property type="entry name" value="Integrase_cat-core"/>
</dbReference>
<dbReference type="GO" id="GO:0003964">
    <property type="term" value="F:RNA-directed DNA polymerase activity"/>
    <property type="evidence" value="ECO:0007669"/>
    <property type="project" value="UniProtKB-KW"/>
</dbReference>
<dbReference type="GO" id="GO:0006508">
    <property type="term" value="P:proteolysis"/>
    <property type="evidence" value="ECO:0007669"/>
    <property type="project" value="UniProtKB-KW"/>
</dbReference>
<dbReference type="InterPro" id="IPR043128">
    <property type="entry name" value="Rev_trsase/Diguanyl_cyclase"/>
</dbReference>
<evidence type="ECO:0000313" key="21">
    <source>
        <dbReference type="Proteomes" id="UP000288805"/>
    </source>
</evidence>
<feature type="region of interest" description="Disordered" evidence="17">
    <location>
        <begin position="1"/>
        <end position="23"/>
    </location>
</feature>
<dbReference type="InterPro" id="IPR041588">
    <property type="entry name" value="Integrase_H2C2"/>
</dbReference>
<evidence type="ECO:0000256" key="2">
    <source>
        <dbReference type="ARBA" id="ARBA00022670"/>
    </source>
</evidence>
<dbReference type="FunFam" id="3.30.70.270:FF:000020">
    <property type="entry name" value="Transposon Tf2-6 polyprotein-like Protein"/>
    <property type="match status" value="1"/>
</dbReference>
<dbReference type="SUPFAM" id="SSF54160">
    <property type="entry name" value="Chromo domain-like"/>
    <property type="match status" value="1"/>
</dbReference>
<dbReference type="GO" id="GO:0004519">
    <property type="term" value="F:endonuclease activity"/>
    <property type="evidence" value="ECO:0007669"/>
    <property type="project" value="UniProtKB-KW"/>
</dbReference>
<dbReference type="GO" id="GO:0008270">
    <property type="term" value="F:zinc ion binding"/>
    <property type="evidence" value="ECO:0007669"/>
    <property type="project" value="UniProtKB-KW"/>
</dbReference>
<sequence length="1391" mass="158215">MPPRRAASSQNSQANDDVPPIEGLPPVSAEGIYRYLGTLAGLVERQARAVGTNVQGQSSSSRGSSFDDFKKLGLPYFSGATDPTEAEAWILKMEKFFGVIDCSEEQKASYAAFMLDKEADHWWRMTRRLLEDQGPITWRQFREAFYKKYSLTVLGGRRWESLFLIATEEEKALKFQDGLKPYLKNKISILKLGVYSEVVDRALIAEKDNEELHQYREQQRKRNRSDGAHGNQAQRRSTSGRNQNKGKTTQNLDGACPTCGKKHGGRPCYRETGACFGCGKQGHLIRDCPENRKFITGKPKEENKEDKQKPKAQGRVFAMTHRDAQATSDVVTGTLRIHTLFARVLIDPGSTHSFVSVSFAGLLGLPVVSMDFDLIVATPVGDSVVASRMLRNCIVMIGYREMPVDLVLLDLQDFDVILGMDWLASYHASVDCFEKRVTFSIPGQPKFSFEGKHVDRPLRMISALRASSLLKKGCQGFLASVVSNESDLKLEDIPIVREYPDVFPEDLSGLPPEREVEFTIDLVPGTGPMSKGPYRMAPVELKELKVQLQELLDKGFIRPSVSPWGAPVLFVKKKDGSMRLCIDYRELNKVTVRNKYPLPRIDDLFDQLQGACVFSKIDLRSGYHQLRVRGEDVPKTAFRTRSREEHEGHLSIVLQTLRDKQLYAKLKKCEFWLDRISFLGHVVSNDGISVDPSKVDAVANWRRPSTVTEIRSFLGLAGYYRRFIEGFSKIALPLTKLTQKGVKFEWSDDCECSFQELKNRLVSAPILTIPSGSGGFVVYSDASHQGLGCVLMQHGRVVAYASRQLKPYERNYPTHDLELAAVVFALKIWRHFLFGETCEIFTDHKSLKYLFSQKELNMRQRRWIELLKDYDCIIQYHPGKANVVADALSRKSVGSLAAIRGCQRQLLEELRSLQVHFRVMGLGALVANFRVQPDLVGRIKTLQKNDSQLVQVMEEVKRGSKPDFVLSDDEILRFGTRLCVPNDEDLRRELLEEAHCSKFAIHPGGTKMYKDLRQNYWWSGMKRDIAQFVAQCLVCQQVKAEHQRPAGSLQPLAIPEWKWEHITMDFVIGLPRTLGDRLASLYVKEIVRMHGVPVSIVSDRDPRFTSRFWHSLQKALGTKLSFSTAFHPQTDGQSERVIQVLEDLLRACILDLQGNWDDHLPLVEFAYNNSFQASIGMAPFEALYGRKCRSPICWNDVGERKLLGPELVQLTVEKVALIKERLKAAQSRHKSYADHRRRDLEFEVGDHVFLKVSPMKSVMRFGRKGKLSPRFVGPFEILERVGTLAYKVALPPSLSKVHNVFHVSTLRKYIYDPSHVVELKPIQIFEDLTYEEVPVQIVDVMDKVLRHAVVKLVKVQWSNHSIREATWELEEEMREKHPQLFQDSGMSSLED</sequence>
<evidence type="ECO:0000256" key="5">
    <source>
        <dbReference type="ARBA" id="ARBA00022722"/>
    </source>
</evidence>
<evidence type="ECO:0000256" key="9">
    <source>
        <dbReference type="ARBA" id="ARBA00022801"/>
    </source>
</evidence>
<evidence type="ECO:0000313" key="20">
    <source>
        <dbReference type="EMBL" id="RVW30746.1"/>
    </source>
</evidence>
<dbReference type="Pfam" id="PF00078">
    <property type="entry name" value="RVT_1"/>
    <property type="match status" value="1"/>
</dbReference>
<evidence type="ECO:0000256" key="12">
    <source>
        <dbReference type="ARBA" id="ARBA00022918"/>
    </source>
</evidence>
<evidence type="ECO:0000256" key="3">
    <source>
        <dbReference type="ARBA" id="ARBA00022679"/>
    </source>
</evidence>
<reference evidence="20 21" key="1">
    <citation type="journal article" date="2018" name="PLoS Genet.">
        <title>Population sequencing reveals clonal diversity and ancestral inbreeding in the grapevine cultivar Chardonnay.</title>
        <authorList>
            <person name="Roach M.J."/>
            <person name="Johnson D.L."/>
            <person name="Bohlmann J."/>
            <person name="van Vuuren H.J."/>
            <person name="Jones S.J."/>
            <person name="Pretorius I.S."/>
            <person name="Schmidt S.A."/>
            <person name="Borneman A.R."/>
        </authorList>
    </citation>
    <scope>NUCLEOTIDE SEQUENCE [LARGE SCALE GENOMIC DNA]</scope>
    <source>
        <strain evidence="21">cv. Chardonnay</strain>
        <tissue evidence="20">Leaf</tissue>
    </source>
</reference>
<keyword evidence="14" id="KW-0238">DNA-binding</keyword>
<dbReference type="CDD" id="cd09274">
    <property type="entry name" value="RNase_HI_RT_Ty3"/>
    <property type="match status" value="1"/>
</dbReference>
<dbReference type="SUPFAM" id="SSF53098">
    <property type="entry name" value="Ribonuclease H-like"/>
    <property type="match status" value="1"/>
</dbReference>
<dbReference type="InterPro" id="IPR016197">
    <property type="entry name" value="Chromo-like_dom_sf"/>
</dbReference>
<dbReference type="PANTHER" id="PTHR37984">
    <property type="entry name" value="PROTEIN CBG26694"/>
    <property type="match status" value="1"/>
</dbReference>
<dbReference type="InterPro" id="IPR043502">
    <property type="entry name" value="DNA/RNA_pol_sf"/>
</dbReference>
<dbReference type="Pfam" id="PF08284">
    <property type="entry name" value="RVP_2"/>
    <property type="match status" value="1"/>
</dbReference>
<feature type="compositionally biased region" description="Basic and acidic residues" evidence="17">
    <location>
        <begin position="213"/>
        <end position="227"/>
    </location>
</feature>
<keyword evidence="16" id="KW-0863">Zinc-finger</keyword>
<dbReference type="Gene3D" id="2.40.70.10">
    <property type="entry name" value="Acid Proteases"/>
    <property type="match status" value="1"/>
</dbReference>
<dbReference type="SUPFAM" id="SSF57756">
    <property type="entry name" value="Retrovirus zinc finger-like domains"/>
    <property type="match status" value="1"/>
</dbReference>
<dbReference type="InterPro" id="IPR036397">
    <property type="entry name" value="RNaseH_sf"/>
</dbReference>
<dbReference type="Gene3D" id="4.10.60.10">
    <property type="entry name" value="Zinc finger, CCHC-type"/>
    <property type="match status" value="1"/>
</dbReference>
<keyword evidence="15" id="KW-0233">DNA recombination</keyword>
<dbReference type="InterPro" id="IPR012337">
    <property type="entry name" value="RNaseH-like_sf"/>
</dbReference>
<dbReference type="EC" id="2.7.7.49" evidence="1"/>
<evidence type="ECO:0000256" key="7">
    <source>
        <dbReference type="ARBA" id="ARBA00022750"/>
    </source>
</evidence>
<dbReference type="CDD" id="cd00303">
    <property type="entry name" value="retropepsin_like"/>
    <property type="match status" value="1"/>
</dbReference>
<dbReference type="PROSITE" id="PS50994">
    <property type="entry name" value="INTEGRASE"/>
    <property type="match status" value="1"/>
</dbReference>
<dbReference type="Gene3D" id="3.10.20.370">
    <property type="match status" value="1"/>
</dbReference>
<dbReference type="InterPro" id="IPR056924">
    <property type="entry name" value="SH3_Tf2-1"/>
</dbReference>
<dbReference type="GO" id="GO:0006310">
    <property type="term" value="P:DNA recombination"/>
    <property type="evidence" value="ECO:0007669"/>
    <property type="project" value="UniProtKB-KW"/>
</dbReference>
<gene>
    <name evidence="20" type="primary">TY3B-G_257</name>
    <name evidence="20" type="ORF">CK203_077129</name>
</gene>
<dbReference type="GO" id="GO:0015074">
    <property type="term" value="P:DNA integration"/>
    <property type="evidence" value="ECO:0007669"/>
    <property type="project" value="UniProtKB-KW"/>
</dbReference>
<dbReference type="Gene3D" id="3.30.70.270">
    <property type="match status" value="3"/>
</dbReference>
<keyword evidence="12" id="KW-0695">RNA-directed DNA polymerase</keyword>
<keyword evidence="3" id="KW-0808">Transferase</keyword>
<evidence type="ECO:0000256" key="13">
    <source>
        <dbReference type="ARBA" id="ARBA00022932"/>
    </source>
</evidence>
<dbReference type="SMART" id="SM00343">
    <property type="entry name" value="ZnF_C2HC"/>
    <property type="match status" value="1"/>
</dbReference>
<keyword evidence="10" id="KW-0460">Magnesium</keyword>
<evidence type="ECO:0000256" key="6">
    <source>
        <dbReference type="ARBA" id="ARBA00022723"/>
    </source>
</evidence>
<feature type="domain" description="Integrase catalytic" evidence="19">
    <location>
        <begin position="1078"/>
        <end position="1187"/>
    </location>
</feature>
<keyword evidence="8" id="KW-0255">Endonuclease</keyword>
<keyword evidence="13" id="KW-0239">DNA-directed DNA polymerase</keyword>
<evidence type="ECO:0000256" key="11">
    <source>
        <dbReference type="ARBA" id="ARBA00022908"/>
    </source>
</evidence>
<protein>
    <recommendedName>
        <fullName evidence="1">RNA-directed DNA polymerase</fullName>
        <ecNumber evidence="1">2.7.7.49</ecNumber>
    </recommendedName>
</protein>
<keyword evidence="6" id="KW-0479">Metal-binding</keyword>
<keyword evidence="7" id="KW-0064">Aspartyl protease</keyword>
<keyword evidence="4" id="KW-0548">Nucleotidyltransferase</keyword>
<dbReference type="Gene3D" id="1.10.340.70">
    <property type="match status" value="1"/>
</dbReference>
<dbReference type="Pfam" id="PF17917">
    <property type="entry name" value="RT_RNaseH"/>
    <property type="match status" value="1"/>
</dbReference>
<evidence type="ECO:0000256" key="16">
    <source>
        <dbReference type="PROSITE-ProRule" id="PRU00047"/>
    </source>
</evidence>
<dbReference type="FunFam" id="3.10.20.370:FF:000001">
    <property type="entry name" value="Retrovirus-related Pol polyprotein from transposon 17.6-like protein"/>
    <property type="match status" value="1"/>
</dbReference>
<dbReference type="InterPro" id="IPR001878">
    <property type="entry name" value="Znf_CCHC"/>
</dbReference>
<evidence type="ECO:0000256" key="8">
    <source>
        <dbReference type="ARBA" id="ARBA00022759"/>
    </source>
</evidence>
<keyword evidence="9" id="KW-0378">Hydrolase</keyword>
<dbReference type="GO" id="GO:0004190">
    <property type="term" value="F:aspartic-type endopeptidase activity"/>
    <property type="evidence" value="ECO:0007669"/>
    <property type="project" value="UniProtKB-KW"/>
</dbReference>
<feature type="compositionally biased region" description="Polar residues" evidence="17">
    <location>
        <begin position="231"/>
        <end position="252"/>
    </location>
</feature>
<keyword evidence="2" id="KW-0645">Protease</keyword>
<proteinExistence type="predicted"/>
<dbReference type="PANTHER" id="PTHR37984:SF5">
    <property type="entry name" value="PROTEIN NYNRIN-LIKE"/>
    <property type="match status" value="1"/>
</dbReference>
<feature type="region of interest" description="Disordered" evidence="17">
    <location>
        <begin position="213"/>
        <end position="257"/>
    </location>
</feature>
<dbReference type="Proteomes" id="UP000288805">
    <property type="component" value="Unassembled WGS sequence"/>
</dbReference>
<keyword evidence="5" id="KW-0540">Nuclease</keyword>
<dbReference type="Pfam" id="PF24626">
    <property type="entry name" value="SH3_Tf2-1"/>
    <property type="match status" value="1"/>
</dbReference>
<evidence type="ECO:0000256" key="15">
    <source>
        <dbReference type="ARBA" id="ARBA00023172"/>
    </source>
</evidence>
<comment type="caution">
    <text evidence="20">The sequence shown here is derived from an EMBL/GenBank/DDBJ whole genome shotgun (WGS) entry which is preliminary data.</text>
</comment>
<evidence type="ECO:0000256" key="10">
    <source>
        <dbReference type="ARBA" id="ARBA00022842"/>
    </source>
</evidence>
<dbReference type="GO" id="GO:0003677">
    <property type="term" value="F:DNA binding"/>
    <property type="evidence" value="ECO:0007669"/>
    <property type="project" value="UniProtKB-KW"/>
</dbReference>
<accession>A0A438D5P6</accession>
<dbReference type="InterPro" id="IPR021109">
    <property type="entry name" value="Peptidase_aspartic_dom_sf"/>
</dbReference>
<evidence type="ECO:0000256" key="14">
    <source>
        <dbReference type="ARBA" id="ARBA00023125"/>
    </source>
</evidence>
<evidence type="ECO:0000256" key="17">
    <source>
        <dbReference type="SAM" id="MobiDB-lite"/>
    </source>
</evidence>
<keyword evidence="16" id="KW-0862">Zinc</keyword>
<dbReference type="Pfam" id="PF17921">
    <property type="entry name" value="Integrase_H2C2"/>
    <property type="match status" value="1"/>
</dbReference>
<dbReference type="Gene3D" id="3.10.10.10">
    <property type="entry name" value="HIV Type 1 Reverse Transcriptase, subunit A, domain 1"/>
    <property type="match status" value="1"/>
</dbReference>
<dbReference type="SUPFAM" id="SSF50630">
    <property type="entry name" value="Acid proteases"/>
    <property type="match status" value="1"/>
</dbReference>
<dbReference type="Gene3D" id="3.30.420.10">
    <property type="entry name" value="Ribonuclease H-like superfamily/Ribonuclease H"/>
    <property type="match status" value="1"/>
</dbReference>
<keyword evidence="11" id="KW-0229">DNA integration</keyword>
<organism evidence="20 21">
    <name type="scientific">Vitis vinifera</name>
    <name type="common">Grape</name>
    <dbReference type="NCBI Taxonomy" id="29760"/>
    <lineage>
        <taxon>Eukaryota</taxon>
        <taxon>Viridiplantae</taxon>
        <taxon>Streptophyta</taxon>
        <taxon>Embryophyta</taxon>
        <taxon>Tracheophyta</taxon>
        <taxon>Spermatophyta</taxon>
        <taxon>Magnoliopsida</taxon>
        <taxon>eudicotyledons</taxon>
        <taxon>Gunneridae</taxon>
        <taxon>Pentapetalae</taxon>
        <taxon>rosids</taxon>
        <taxon>Vitales</taxon>
        <taxon>Vitaceae</taxon>
        <taxon>Viteae</taxon>
        <taxon>Vitis</taxon>
    </lineage>
</organism>
<dbReference type="InterPro" id="IPR000477">
    <property type="entry name" value="RT_dom"/>
</dbReference>
<evidence type="ECO:0000256" key="1">
    <source>
        <dbReference type="ARBA" id="ARBA00012493"/>
    </source>
</evidence>
<dbReference type="GO" id="GO:0003887">
    <property type="term" value="F:DNA-directed DNA polymerase activity"/>
    <property type="evidence" value="ECO:0007669"/>
    <property type="project" value="UniProtKB-KW"/>
</dbReference>
<dbReference type="InterPro" id="IPR036875">
    <property type="entry name" value="Znf_CCHC_sf"/>
</dbReference>
<dbReference type="InterPro" id="IPR041373">
    <property type="entry name" value="RT_RNaseH"/>
</dbReference>
<feature type="domain" description="CCHC-type" evidence="18">
    <location>
        <begin position="275"/>
        <end position="290"/>
    </location>
</feature>
<evidence type="ECO:0000256" key="4">
    <source>
        <dbReference type="ARBA" id="ARBA00022695"/>
    </source>
</evidence>
<dbReference type="InterPro" id="IPR050951">
    <property type="entry name" value="Retrovirus_Pol_polyprotein"/>
</dbReference>
<name>A0A438D5P6_VITVI</name>
<evidence type="ECO:0000259" key="19">
    <source>
        <dbReference type="PROSITE" id="PS50994"/>
    </source>
</evidence>
<evidence type="ECO:0000259" key="18">
    <source>
        <dbReference type="PROSITE" id="PS50158"/>
    </source>
</evidence>
<dbReference type="EMBL" id="QGNW01001787">
    <property type="protein sequence ID" value="RVW30746.1"/>
    <property type="molecule type" value="Genomic_DNA"/>
</dbReference>
<dbReference type="PROSITE" id="PS50158">
    <property type="entry name" value="ZF_CCHC"/>
    <property type="match status" value="1"/>
</dbReference>
<dbReference type="CDD" id="cd01647">
    <property type="entry name" value="RT_LTR"/>
    <property type="match status" value="1"/>
</dbReference>
<dbReference type="SUPFAM" id="SSF56672">
    <property type="entry name" value="DNA/RNA polymerases"/>
    <property type="match status" value="1"/>
</dbReference>